<gene>
    <name evidence="1" type="ORF">PGH07_06185</name>
</gene>
<evidence type="ECO:0000313" key="1">
    <source>
        <dbReference type="EMBL" id="MDM5271758.1"/>
    </source>
</evidence>
<reference evidence="1" key="1">
    <citation type="submission" date="2023-01" db="EMBL/GenBank/DDBJ databases">
        <title>Sulfurovum sp. zt1-1 genome assembly.</title>
        <authorList>
            <person name="Wang J."/>
        </authorList>
    </citation>
    <scope>NUCLEOTIDE SEQUENCE</scope>
    <source>
        <strain evidence="1">Zt1-1</strain>
    </source>
</reference>
<keyword evidence="2" id="KW-1185">Reference proteome</keyword>
<proteinExistence type="predicted"/>
<dbReference type="EMBL" id="JAQIBD010000002">
    <property type="protein sequence ID" value="MDM5271758.1"/>
    <property type="molecule type" value="Genomic_DNA"/>
</dbReference>
<organism evidence="1 2">
    <name type="scientific">Sulfurovum zhangzhouensis</name>
    <dbReference type="NCBI Taxonomy" id="3019067"/>
    <lineage>
        <taxon>Bacteria</taxon>
        <taxon>Pseudomonadati</taxon>
        <taxon>Campylobacterota</taxon>
        <taxon>Epsilonproteobacteria</taxon>
        <taxon>Campylobacterales</taxon>
        <taxon>Sulfurovaceae</taxon>
        <taxon>Sulfurovum</taxon>
    </lineage>
</organism>
<sequence>MRLWSLHPEYLDAKGLVALWRETLLAQNVLAGNTKGYKNHPQLARFKSTSNPLGAIAVYLRCIADEADSRGYNFDKNKINDQVFNEKINVTSGQVEYERSHLLNKLKVREEKRYESFSATGHIKVHPLFEVIEGDVEAWEII</sequence>
<protein>
    <submittedName>
        <fullName evidence="1">Pyrimidine dimer DNA glycosylase/endonuclease V</fullName>
    </submittedName>
</protein>
<evidence type="ECO:0000313" key="2">
    <source>
        <dbReference type="Proteomes" id="UP001169069"/>
    </source>
</evidence>
<dbReference type="RefSeq" id="WP_289413485.1">
    <property type="nucleotide sequence ID" value="NZ_JAQIBD010000002.1"/>
</dbReference>
<accession>A0ABT7QY37</accession>
<dbReference type="InterPro" id="IPR004260">
    <property type="entry name" value="Pyr-dimer_DNA_glycosylase"/>
</dbReference>
<dbReference type="Pfam" id="PF03013">
    <property type="entry name" value="Pyr_excise"/>
    <property type="match status" value="1"/>
</dbReference>
<dbReference type="Proteomes" id="UP001169069">
    <property type="component" value="Unassembled WGS sequence"/>
</dbReference>
<comment type="caution">
    <text evidence="1">The sequence shown here is derived from an EMBL/GenBank/DDBJ whole genome shotgun (WGS) entry which is preliminary data.</text>
</comment>
<name>A0ABT7QY37_9BACT</name>